<organism evidence="1 2">
    <name type="scientific">Melipona bicolor</name>
    <dbReference type="NCBI Taxonomy" id="60889"/>
    <lineage>
        <taxon>Eukaryota</taxon>
        <taxon>Metazoa</taxon>
        <taxon>Ecdysozoa</taxon>
        <taxon>Arthropoda</taxon>
        <taxon>Hexapoda</taxon>
        <taxon>Insecta</taxon>
        <taxon>Pterygota</taxon>
        <taxon>Neoptera</taxon>
        <taxon>Endopterygota</taxon>
        <taxon>Hymenoptera</taxon>
        <taxon>Apocrita</taxon>
        <taxon>Aculeata</taxon>
        <taxon>Apoidea</taxon>
        <taxon>Anthophila</taxon>
        <taxon>Apidae</taxon>
        <taxon>Melipona</taxon>
    </lineage>
</organism>
<comment type="caution">
    <text evidence="1">The sequence shown here is derived from an EMBL/GenBank/DDBJ whole genome shotgun (WGS) entry which is preliminary data.</text>
</comment>
<protein>
    <submittedName>
        <fullName evidence="1">Uncharacterized protein</fullName>
    </submittedName>
</protein>
<name>A0AA40G1B7_9HYME</name>
<dbReference type="Proteomes" id="UP001177670">
    <property type="component" value="Unassembled WGS sequence"/>
</dbReference>
<evidence type="ECO:0000313" key="2">
    <source>
        <dbReference type="Proteomes" id="UP001177670"/>
    </source>
</evidence>
<evidence type="ECO:0000313" key="1">
    <source>
        <dbReference type="EMBL" id="KAK1129185.1"/>
    </source>
</evidence>
<reference evidence="1" key="1">
    <citation type="submission" date="2021-10" db="EMBL/GenBank/DDBJ databases">
        <title>Melipona bicolor Genome sequencing and assembly.</title>
        <authorList>
            <person name="Araujo N.S."/>
            <person name="Arias M.C."/>
        </authorList>
    </citation>
    <scope>NUCLEOTIDE SEQUENCE</scope>
    <source>
        <strain evidence="1">USP_2M_L1-L4_2017</strain>
        <tissue evidence="1">Whole body</tissue>
    </source>
</reference>
<dbReference type="AlphaFoldDB" id="A0AA40G1B7"/>
<proteinExistence type="predicted"/>
<keyword evidence="2" id="KW-1185">Reference proteome</keyword>
<accession>A0AA40G1B7</accession>
<sequence length="60" mass="6505">MVLETLLMDKGAEQSPWDELFKKCSSLVDNARSIVRGVLKLCSSPAPATYVAPQAVVLAR</sequence>
<dbReference type="EMBL" id="JAHYIQ010000009">
    <property type="protein sequence ID" value="KAK1129185.1"/>
    <property type="molecule type" value="Genomic_DNA"/>
</dbReference>
<gene>
    <name evidence="1" type="ORF">K0M31_020315</name>
</gene>